<dbReference type="Gene3D" id="1.10.760.10">
    <property type="entry name" value="Cytochrome c-like domain"/>
    <property type="match status" value="2"/>
</dbReference>
<dbReference type="Pfam" id="PF00034">
    <property type="entry name" value="Cytochrom_C"/>
    <property type="match status" value="2"/>
</dbReference>
<dbReference type="PANTHER" id="PTHR33751:SF11">
    <property type="entry name" value="BLL4483 PROTEIN"/>
    <property type="match status" value="1"/>
</dbReference>
<evidence type="ECO:0000313" key="7">
    <source>
        <dbReference type="Proteomes" id="UP000681594"/>
    </source>
</evidence>
<comment type="caution">
    <text evidence="6">The sequence shown here is derived from an EMBL/GenBank/DDBJ whole genome shotgun (WGS) entry which is preliminary data.</text>
</comment>
<evidence type="ECO:0000256" key="3">
    <source>
        <dbReference type="ARBA" id="ARBA00023004"/>
    </source>
</evidence>
<dbReference type="PANTHER" id="PTHR33751">
    <property type="entry name" value="CBB3-TYPE CYTOCHROME C OXIDASE SUBUNIT FIXP"/>
    <property type="match status" value="1"/>
</dbReference>
<evidence type="ECO:0000256" key="4">
    <source>
        <dbReference type="PROSITE-ProRule" id="PRU00433"/>
    </source>
</evidence>
<keyword evidence="7" id="KW-1185">Reference proteome</keyword>
<feature type="domain" description="Cytochrome c" evidence="5">
    <location>
        <begin position="186"/>
        <end position="276"/>
    </location>
</feature>
<name>A0ABS4AKH0_9PROT</name>
<accession>A0ABS4AKH0</accession>
<reference evidence="6 7" key="1">
    <citation type="submission" date="2021-03" db="EMBL/GenBank/DDBJ databases">
        <authorList>
            <person name="So Y."/>
        </authorList>
    </citation>
    <scope>NUCLEOTIDE SEQUENCE [LARGE SCALE GENOMIC DNA]</scope>
    <source>
        <strain evidence="6 7">SSH11</strain>
    </source>
</reference>
<evidence type="ECO:0000256" key="1">
    <source>
        <dbReference type="ARBA" id="ARBA00022617"/>
    </source>
</evidence>
<evidence type="ECO:0000259" key="5">
    <source>
        <dbReference type="PROSITE" id="PS51007"/>
    </source>
</evidence>
<dbReference type="InterPro" id="IPR009056">
    <property type="entry name" value="Cyt_c-like_dom"/>
</dbReference>
<evidence type="ECO:0000256" key="2">
    <source>
        <dbReference type="ARBA" id="ARBA00022723"/>
    </source>
</evidence>
<protein>
    <submittedName>
        <fullName evidence="6">C-type cytochrome</fullName>
    </submittedName>
</protein>
<keyword evidence="3 4" id="KW-0408">Iron</keyword>
<keyword evidence="1 4" id="KW-0349">Heme</keyword>
<gene>
    <name evidence="6" type="ORF">J8J14_22600</name>
</gene>
<dbReference type="EMBL" id="JAGIZB010000041">
    <property type="protein sequence ID" value="MBP0447553.1"/>
    <property type="molecule type" value="Genomic_DNA"/>
</dbReference>
<organism evidence="6 7">
    <name type="scientific">Pararoseomonas baculiformis</name>
    <dbReference type="NCBI Taxonomy" id="2820812"/>
    <lineage>
        <taxon>Bacteria</taxon>
        <taxon>Pseudomonadati</taxon>
        <taxon>Pseudomonadota</taxon>
        <taxon>Alphaproteobacteria</taxon>
        <taxon>Acetobacterales</taxon>
        <taxon>Acetobacteraceae</taxon>
        <taxon>Pararoseomonas</taxon>
    </lineage>
</organism>
<sequence>MRAAPLFVLGITVVVVAVGAAVVTRPDIGRPQGPPPGLEAARPAAAPALVTSSVSPVAARSYGLPPSWGARSHGRGEADLLHLGRAVVLGGEGPSVAGGDLGGWACHSCHGLTGEGNGAGAFPRLSGQASWYLYKQLADYASGRRQNAVMTPIARALSEGEREAVAAWYAAQGSAPAAPRPRAEVRDLQLGGALSAVGVPERGIHACVNCHGAEGRGMGPSYPALAGQYAAYTALQLRAYRSGTRGNSPLNVMAAIAANLTDAEIEALAVYFAALGPEPAR</sequence>
<feature type="domain" description="Cytochrome c" evidence="5">
    <location>
        <begin position="93"/>
        <end position="173"/>
    </location>
</feature>
<evidence type="ECO:0000313" key="6">
    <source>
        <dbReference type="EMBL" id="MBP0447553.1"/>
    </source>
</evidence>
<dbReference type="Proteomes" id="UP000681594">
    <property type="component" value="Unassembled WGS sequence"/>
</dbReference>
<dbReference type="InterPro" id="IPR050597">
    <property type="entry name" value="Cytochrome_c_Oxidase_Subunit"/>
</dbReference>
<dbReference type="PROSITE" id="PS51007">
    <property type="entry name" value="CYTC"/>
    <property type="match status" value="2"/>
</dbReference>
<dbReference type="RefSeq" id="WP_209381818.1">
    <property type="nucleotide sequence ID" value="NZ_JAGIZB010000041.1"/>
</dbReference>
<dbReference type="SUPFAM" id="SSF46626">
    <property type="entry name" value="Cytochrome c"/>
    <property type="match status" value="2"/>
</dbReference>
<keyword evidence="2 4" id="KW-0479">Metal-binding</keyword>
<proteinExistence type="predicted"/>
<dbReference type="InterPro" id="IPR036909">
    <property type="entry name" value="Cyt_c-like_dom_sf"/>
</dbReference>